<feature type="region of interest" description="Disordered" evidence="1">
    <location>
        <begin position="253"/>
        <end position="282"/>
    </location>
</feature>
<organism evidence="2 3">
    <name type="scientific">Phytophthora palmivora</name>
    <dbReference type="NCBI Taxonomy" id="4796"/>
    <lineage>
        <taxon>Eukaryota</taxon>
        <taxon>Sar</taxon>
        <taxon>Stramenopiles</taxon>
        <taxon>Oomycota</taxon>
        <taxon>Peronosporomycetes</taxon>
        <taxon>Peronosporales</taxon>
        <taxon>Peronosporaceae</taxon>
        <taxon>Phytophthora</taxon>
    </lineage>
</organism>
<dbReference type="AlphaFoldDB" id="A0A2P4XXE8"/>
<feature type="compositionally biased region" description="Polar residues" evidence="1">
    <location>
        <begin position="185"/>
        <end position="194"/>
    </location>
</feature>
<protein>
    <submittedName>
        <fullName evidence="2">Uncharacterized protein</fullName>
    </submittedName>
</protein>
<comment type="caution">
    <text evidence="2">The sequence shown here is derived from an EMBL/GenBank/DDBJ whole genome shotgun (WGS) entry which is preliminary data.</text>
</comment>
<evidence type="ECO:0000313" key="3">
    <source>
        <dbReference type="Proteomes" id="UP000237271"/>
    </source>
</evidence>
<reference evidence="2 3" key="1">
    <citation type="journal article" date="2017" name="Genome Biol. Evol.">
        <title>Phytophthora megakarya and P. palmivora, closely related causal agents of cacao black pod rot, underwent increases in genome sizes and gene numbers by different mechanisms.</title>
        <authorList>
            <person name="Ali S.S."/>
            <person name="Shao J."/>
            <person name="Lary D.J."/>
            <person name="Kronmiller B."/>
            <person name="Shen D."/>
            <person name="Strem M.D."/>
            <person name="Amoako-Attah I."/>
            <person name="Akrofi A.Y."/>
            <person name="Begoude B.A."/>
            <person name="Ten Hoopen G.M."/>
            <person name="Coulibaly K."/>
            <person name="Kebe B.I."/>
            <person name="Melnick R.L."/>
            <person name="Guiltinan M.J."/>
            <person name="Tyler B.M."/>
            <person name="Meinhardt L.W."/>
            <person name="Bailey B.A."/>
        </authorList>
    </citation>
    <scope>NUCLEOTIDE SEQUENCE [LARGE SCALE GENOMIC DNA]</scope>
    <source>
        <strain evidence="3">sbr112.9</strain>
    </source>
</reference>
<accession>A0A2P4XXE8</accession>
<feature type="compositionally biased region" description="Acidic residues" evidence="1">
    <location>
        <begin position="196"/>
        <end position="210"/>
    </location>
</feature>
<evidence type="ECO:0000256" key="1">
    <source>
        <dbReference type="SAM" id="MobiDB-lite"/>
    </source>
</evidence>
<sequence>MIELHEHDKIFSRKAREKLRLKLKAYKDIEIEAAASSIASSIKTSLLQDLQIACNAMRQELLVRVDSAEEPHREYFSAKPTRHWHCEQVRKLSVRSKRQAQRNEEGPLETTIADLVQKEVEQRFNAQQGPFRPDNNTHLQQEMQTQIQDSHESIDRTIQSAVVIIQRTIRDEVRCAATEGVKQIKAQQANQGNQGDELDGGEFSTDEDSDVEKRTQEAWRRSYMHASPSAPVTLPTNTDIDVLYVVEENTPTTLLLEKDPTSTVEEETKETSPPMTELPRLH</sequence>
<feature type="region of interest" description="Disordered" evidence="1">
    <location>
        <begin position="185"/>
        <end position="214"/>
    </location>
</feature>
<dbReference type="EMBL" id="NCKW01007252">
    <property type="protein sequence ID" value="POM70215.1"/>
    <property type="molecule type" value="Genomic_DNA"/>
</dbReference>
<proteinExistence type="predicted"/>
<evidence type="ECO:0000313" key="2">
    <source>
        <dbReference type="EMBL" id="POM70215.1"/>
    </source>
</evidence>
<dbReference type="OrthoDB" id="127683at2759"/>
<gene>
    <name evidence="2" type="ORF">PHPALM_13376</name>
</gene>
<keyword evidence="3" id="KW-1185">Reference proteome</keyword>
<name>A0A2P4XXE8_9STRA</name>
<dbReference type="Proteomes" id="UP000237271">
    <property type="component" value="Unassembled WGS sequence"/>
</dbReference>